<feature type="compositionally biased region" description="Polar residues" evidence="1">
    <location>
        <begin position="19"/>
        <end position="36"/>
    </location>
</feature>
<gene>
    <name evidence="3" type="ORF">NA56DRAFT_572356</name>
</gene>
<dbReference type="SMART" id="SM00355">
    <property type="entry name" value="ZnF_C2H2"/>
    <property type="match status" value="2"/>
</dbReference>
<feature type="region of interest" description="Disordered" evidence="1">
    <location>
        <begin position="212"/>
        <end position="238"/>
    </location>
</feature>
<dbReference type="EMBL" id="KZ613481">
    <property type="protein sequence ID" value="PMD21493.1"/>
    <property type="molecule type" value="Genomic_DNA"/>
</dbReference>
<dbReference type="OrthoDB" id="8922241at2759"/>
<dbReference type="InterPro" id="IPR013087">
    <property type="entry name" value="Znf_C2H2_type"/>
</dbReference>
<feature type="domain" description="C2H2-type" evidence="2">
    <location>
        <begin position="80"/>
        <end position="107"/>
    </location>
</feature>
<feature type="domain" description="C2H2-type" evidence="2">
    <location>
        <begin position="124"/>
        <end position="156"/>
    </location>
</feature>
<dbReference type="AlphaFoldDB" id="A0A2J6Q5H1"/>
<name>A0A2J6Q5H1_9HELO</name>
<evidence type="ECO:0000256" key="1">
    <source>
        <dbReference type="SAM" id="MobiDB-lite"/>
    </source>
</evidence>
<feature type="region of interest" description="Disordered" evidence="1">
    <location>
        <begin position="1"/>
        <end position="36"/>
    </location>
</feature>
<keyword evidence="4" id="KW-1185">Reference proteome</keyword>
<dbReference type="Gene3D" id="3.30.160.60">
    <property type="entry name" value="Classic Zinc Finger"/>
    <property type="match status" value="1"/>
</dbReference>
<proteinExistence type="predicted"/>
<protein>
    <recommendedName>
        <fullName evidence="2">C2H2-type domain-containing protein</fullName>
    </recommendedName>
</protein>
<evidence type="ECO:0000313" key="4">
    <source>
        <dbReference type="Proteomes" id="UP000235672"/>
    </source>
</evidence>
<feature type="compositionally biased region" description="Polar residues" evidence="1">
    <location>
        <begin position="1"/>
        <end position="12"/>
    </location>
</feature>
<dbReference type="Proteomes" id="UP000235672">
    <property type="component" value="Unassembled WGS sequence"/>
</dbReference>
<evidence type="ECO:0000313" key="3">
    <source>
        <dbReference type="EMBL" id="PMD21493.1"/>
    </source>
</evidence>
<feature type="region of interest" description="Disordered" evidence="1">
    <location>
        <begin position="162"/>
        <end position="182"/>
    </location>
</feature>
<accession>A0A2J6Q5H1</accession>
<evidence type="ECO:0000259" key="2">
    <source>
        <dbReference type="SMART" id="SM00355"/>
    </source>
</evidence>
<organism evidence="3 4">
    <name type="scientific">Hyaloscypha hepaticicola</name>
    <dbReference type="NCBI Taxonomy" id="2082293"/>
    <lineage>
        <taxon>Eukaryota</taxon>
        <taxon>Fungi</taxon>
        <taxon>Dikarya</taxon>
        <taxon>Ascomycota</taxon>
        <taxon>Pezizomycotina</taxon>
        <taxon>Leotiomycetes</taxon>
        <taxon>Helotiales</taxon>
        <taxon>Hyaloscyphaceae</taxon>
        <taxon>Hyaloscypha</taxon>
    </lineage>
</organism>
<reference evidence="3 4" key="1">
    <citation type="submission" date="2016-05" db="EMBL/GenBank/DDBJ databases">
        <title>A degradative enzymes factory behind the ericoid mycorrhizal symbiosis.</title>
        <authorList>
            <consortium name="DOE Joint Genome Institute"/>
            <person name="Martino E."/>
            <person name="Morin E."/>
            <person name="Grelet G."/>
            <person name="Kuo A."/>
            <person name="Kohler A."/>
            <person name="Daghino S."/>
            <person name="Barry K."/>
            <person name="Choi C."/>
            <person name="Cichocki N."/>
            <person name="Clum A."/>
            <person name="Copeland A."/>
            <person name="Hainaut M."/>
            <person name="Haridas S."/>
            <person name="Labutti K."/>
            <person name="Lindquist E."/>
            <person name="Lipzen A."/>
            <person name="Khouja H.-R."/>
            <person name="Murat C."/>
            <person name="Ohm R."/>
            <person name="Olson A."/>
            <person name="Spatafora J."/>
            <person name="Veneault-Fourrey C."/>
            <person name="Henrissat B."/>
            <person name="Grigoriev I."/>
            <person name="Martin F."/>
            <person name="Perotto S."/>
        </authorList>
    </citation>
    <scope>NUCLEOTIDE SEQUENCE [LARGE SCALE GENOMIC DNA]</scope>
    <source>
        <strain evidence="3 4">UAMH 7357</strain>
    </source>
</reference>
<sequence length="275" mass="30921">MTRSTGASTQAEKTALPPQASSSFTRPEQPPQNSQGEIICDHINCSYKNIIFNTRHDWLQVPPFSLPQLIKHKNKHERPYKCTIDGCTRPEGFATKGDQLRHERTVHKAPNNLVGMEVSTNPSLFCDEPNCPRGPGTGISGFNRRDNLLDHMRRRHGRAFASSRAAAVNSLTPPDKPTPALPQLEDQQVTSLVAVSGKRRRSPATSMLVMNEIQGTNPPKKPRQEESSPQIAMEQTLRDENLVREIERLRKELEKAQKEKDVLMGVIDHLMQRPT</sequence>